<name>A0ABT4SXE3_9ACTN</name>
<evidence type="ECO:0000313" key="3">
    <source>
        <dbReference type="Proteomes" id="UP001212498"/>
    </source>
</evidence>
<comment type="caution">
    <text evidence="2">The sequence shown here is derived from an EMBL/GenBank/DDBJ whole genome shotgun (WGS) entry which is preliminary data.</text>
</comment>
<sequence>MTAVPAEIGYVGDRPVGREALDRRIAELRAGPSRAALPTPGSAEDRQLARWLTQVILTEALCEDEAARLGLAPVDGPPLDRIAAVELGSVNAAAYHGSPWVRAMYRHVTATAEVPAAWRPSPVRDDRETRYLVLHGLFEDRETARTATPADLEPLGAVTLESLPAALAAALRSRPFGELTGPVRDALGWHVAVAERSELDVAALDGETPASESGAEAPRLDAARRLAFARWIDEKRAATVRLVPGLEHPGDPRQPDNHHKHS</sequence>
<feature type="compositionally biased region" description="Basic and acidic residues" evidence="1">
    <location>
        <begin position="248"/>
        <end position="262"/>
    </location>
</feature>
<reference evidence="2 3" key="1">
    <citation type="submission" date="2022-11" db="EMBL/GenBank/DDBJ databases">
        <title>Nonomuraea corallina sp. nov., a new species of the genus Nonomuraea isolated from sea side sediment in Thai sea.</title>
        <authorList>
            <person name="Ngamcharungchit C."/>
            <person name="Matsumoto A."/>
            <person name="Suriyachadkun C."/>
            <person name="Panbangred W."/>
            <person name="Inahashi Y."/>
            <person name="Intra B."/>
        </authorList>
    </citation>
    <scope>NUCLEOTIDE SEQUENCE [LARGE SCALE GENOMIC DNA]</scope>
    <source>
        <strain evidence="2 3">DSM 43553</strain>
    </source>
</reference>
<dbReference type="EMBL" id="JAPNUD010000032">
    <property type="protein sequence ID" value="MDA0641933.1"/>
    <property type="molecule type" value="Genomic_DNA"/>
</dbReference>
<dbReference type="Pfam" id="PF23716">
    <property type="entry name" value="DUF7158"/>
    <property type="match status" value="1"/>
</dbReference>
<keyword evidence="3" id="KW-1185">Reference proteome</keyword>
<protein>
    <recommendedName>
        <fullName evidence="4">[acyl-carrier-protein] S-malonyltransferase</fullName>
    </recommendedName>
</protein>
<accession>A0ABT4SXE3</accession>
<dbReference type="Proteomes" id="UP001212498">
    <property type="component" value="Unassembled WGS sequence"/>
</dbReference>
<gene>
    <name evidence="2" type="ORF">OUY24_14985</name>
</gene>
<organism evidence="2 3">
    <name type="scientific">Nonomuraea ferruginea</name>
    <dbReference type="NCBI Taxonomy" id="46174"/>
    <lineage>
        <taxon>Bacteria</taxon>
        <taxon>Bacillati</taxon>
        <taxon>Actinomycetota</taxon>
        <taxon>Actinomycetes</taxon>
        <taxon>Streptosporangiales</taxon>
        <taxon>Streptosporangiaceae</taxon>
        <taxon>Nonomuraea</taxon>
    </lineage>
</organism>
<feature type="region of interest" description="Disordered" evidence="1">
    <location>
        <begin position="242"/>
        <end position="262"/>
    </location>
</feature>
<evidence type="ECO:0000256" key="1">
    <source>
        <dbReference type="SAM" id="MobiDB-lite"/>
    </source>
</evidence>
<dbReference type="RefSeq" id="WP_271276622.1">
    <property type="nucleotide sequence ID" value="NZ_BAABFD010000019.1"/>
</dbReference>
<dbReference type="InterPro" id="IPR055582">
    <property type="entry name" value="DUF7158"/>
</dbReference>
<evidence type="ECO:0000313" key="2">
    <source>
        <dbReference type="EMBL" id="MDA0641933.1"/>
    </source>
</evidence>
<evidence type="ECO:0008006" key="4">
    <source>
        <dbReference type="Google" id="ProtNLM"/>
    </source>
</evidence>
<proteinExistence type="predicted"/>